<gene>
    <name evidence="1" type="ORF">ARMOST_13622</name>
</gene>
<accession>A0A284RNC2</accession>
<reference evidence="2" key="1">
    <citation type="journal article" date="2017" name="Nat. Ecol. Evol.">
        <title>Genome expansion and lineage-specific genetic innovations in the forest pathogenic fungi Armillaria.</title>
        <authorList>
            <person name="Sipos G."/>
            <person name="Prasanna A.N."/>
            <person name="Walter M.C."/>
            <person name="O'Connor E."/>
            <person name="Balint B."/>
            <person name="Krizsan K."/>
            <person name="Kiss B."/>
            <person name="Hess J."/>
            <person name="Varga T."/>
            <person name="Slot J."/>
            <person name="Riley R."/>
            <person name="Boka B."/>
            <person name="Rigling D."/>
            <person name="Barry K."/>
            <person name="Lee J."/>
            <person name="Mihaltcheva S."/>
            <person name="LaButti K."/>
            <person name="Lipzen A."/>
            <person name="Waldron R."/>
            <person name="Moloney N.M."/>
            <person name="Sperisen C."/>
            <person name="Kredics L."/>
            <person name="Vagvoelgyi C."/>
            <person name="Patrignani A."/>
            <person name="Fitzpatrick D."/>
            <person name="Nagy I."/>
            <person name="Doyle S."/>
            <person name="Anderson J.B."/>
            <person name="Grigoriev I.V."/>
            <person name="Gueldener U."/>
            <person name="Muensterkoetter M."/>
            <person name="Nagy L.G."/>
        </authorList>
    </citation>
    <scope>NUCLEOTIDE SEQUENCE [LARGE SCALE GENOMIC DNA]</scope>
    <source>
        <strain evidence="2">C18/9</strain>
    </source>
</reference>
<evidence type="ECO:0000313" key="2">
    <source>
        <dbReference type="Proteomes" id="UP000219338"/>
    </source>
</evidence>
<evidence type="ECO:0000313" key="1">
    <source>
        <dbReference type="EMBL" id="SJL10238.1"/>
    </source>
</evidence>
<dbReference type="EMBL" id="FUEG01000012">
    <property type="protein sequence ID" value="SJL10238.1"/>
    <property type="molecule type" value="Genomic_DNA"/>
</dbReference>
<dbReference type="AlphaFoldDB" id="A0A284RNC2"/>
<keyword evidence="2" id="KW-1185">Reference proteome</keyword>
<organism evidence="1 2">
    <name type="scientific">Armillaria ostoyae</name>
    <name type="common">Armillaria root rot fungus</name>
    <dbReference type="NCBI Taxonomy" id="47428"/>
    <lineage>
        <taxon>Eukaryota</taxon>
        <taxon>Fungi</taxon>
        <taxon>Dikarya</taxon>
        <taxon>Basidiomycota</taxon>
        <taxon>Agaricomycotina</taxon>
        <taxon>Agaricomycetes</taxon>
        <taxon>Agaricomycetidae</taxon>
        <taxon>Agaricales</taxon>
        <taxon>Marasmiineae</taxon>
        <taxon>Physalacriaceae</taxon>
        <taxon>Armillaria</taxon>
    </lineage>
</organism>
<protein>
    <submittedName>
        <fullName evidence="1">Uncharacterized protein</fullName>
    </submittedName>
</protein>
<proteinExistence type="predicted"/>
<sequence length="50" mass="5659">MAYGAAPHTSLDLTITLTPLAFSVGKDNQLGSSDRDQDQHCFFVFHHRRR</sequence>
<dbReference type="OrthoDB" id="10570557at2759"/>
<dbReference type="Proteomes" id="UP000219338">
    <property type="component" value="Unassembled WGS sequence"/>
</dbReference>
<name>A0A284RNC2_ARMOS</name>